<reference evidence="1 3" key="2">
    <citation type="submission" date="2018-11" db="EMBL/GenBank/DDBJ databases">
        <authorList>
            <consortium name="Pathogen Informatics"/>
        </authorList>
    </citation>
    <scope>NUCLEOTIDE SEQUENCE [LARGE SCALE GENOMIC DNA]</scope>
</reference>
<dbReference type="AlphaFoldDB" id="A0A0N4UP96"/>
<protein>
    <submittedName>
        <fullName evidence="1 4">Uncharacterized protein</fullName>
    </submittedName>
</protein>
<keyword evidence="3" id="KW-1185">Reference proteome</keyword>
<dbReference type="Proteomes" id="UP000038040">
    <property type="component" value="Unplaced"/>
</dbReference>
<proteinExistence type="predicted"/>
<evidence type="ECO:0000313" key="1">
    <source>
        <dbReference type="EMBL" id="VDN53412.1"/>
    </source>
</evidence>
<dbReference type="WBParaSite" id="DME_0000976901-mRNA-1">
    <property type="protein sequence ID" value="DME_0000976901-mRNA-1"/>
    <property type="gene ID" value="DME_0000976901"/>
</dbReference>
<evidence type="ECO:0000313" key="4">
    <source>
        <dbReference type="WBParaSite" id="DME_0000976901-mRNA-1"/>
    </source>
</evidence>
<name>A0A0N4UP96_DRAME</name>
<accession>A0A0N4UP96</accession>
<reference evidence="4" key="1">
    <citation type="submission" date="2017-02" db="UniProtKB">
        <authorList>
            <consortium name="WormBaseParasite"/>
        </authorList>
    </citation>
    <scope>IDENTIFICATION</scope>
</reference>
<evidence type="ECO:0000313" key="2">
    <source>
        <dbReference type="Proteomes" id="UP000038040"/>
    </source>
</evidence>
<dbReference type="EMBL" id="UYYG01000128">
    <property type="protein sequence ID" value="VDN53412.1"/>
    <property type="molecule type" value="Genomic_DNA"/>
</dbReference>
<dbReference type="Proteomes" id="UP000274756">
    <property type="component" value="Unassembled WGS sequence"/>
</dbReference>
<evidence type="ECO:0000313" key="3">
    <source>
        <dbReference type="Proteomes" id="UP000274756"/>
    </source>
</evidence>
<sequence>MEFDSSTKDHPTHKGIISVHRHAYLYILGADELEIKTDVKSSLQVSLQFSYAIMDTGRDVQTSPDHNIITDLEY</sequence>
<gene>
    <name evidence="1" type="ORF">DME_LOCUS3385</name>
</gene>
<organism evidence="2 4">
    <name type="scientific">Dracunculus medinensis</name>
    <name type="common">Guinea worm</name>
    <dbReference type="NCBI Taxonomy" id="318479"/>
    <lineage>
        <taxon>Eukaryota</taxon>
        <taxon>Metazoa</taxon>
        <taxon>Ecdysozoa</taxon>
        <taxon>Nematoda</taxon>
        <taxon>Chromadorea</taxon>
        <taxon>Rhabditida</taxon>
        <taxon>Spirurina</taxon>
        <taxon>Dracunculoidea</taxon>
        <taxon>Dracunculidae</taxon>
        <taxon>Dracunculus</taxon>
    </lineage>
</organism>